<evidence type="ECO:0000256" key="1">
    <source>
        <dbReference type="SAM" id="Phobius"/>
    </source>
</evidence>
<feature type="transmembrane region" description="Helical" evidence="1">
    <location>
        <begin position="243"/>
        <end position="262"/>
    </location>
</feature>
<proteinExistence type="predicted"/>
<feature type="transmembrane region" description="Helical" evidence="1">
    <location>
        <begin position="513"/>
        <end position="533"/>
    </location>
</feature>
<keyword evidence="1" id="KW-0812">Transmembrane</keyword>
<feature type="transmembrane region" description="Helical" evidence="1">
    <location>
        <begin position="485"/>
        <end position="507"/>
    </location>
</feature>
<dbReference type="Proteomes" id="UP000824988">
    <property type="component" value="Chromosome"/>
</dbReference>
<dbReference type="AlphaFoldDB" id="A0A8D4VPJ0"/>
<gene>
    <name evidence="2" type="ORF">MoryE10_16100</name>
</gene>
<sequence length="754" mass="83486">MSVLLLSKPAQINIPLPTDQIKRHEGCAYTVDIPPHNDSLFWTFEGDSTKGVFSKLRLYENKIQLGPNNTAYADIQTKGRGAYSHWQNELYFSTSDCSSPVVNGKLYKIKIPPRLSPAGNAIIFGIFIAFSFFASHSGLLKKIAETRNRLTNFLRNSAPRSTEIAIAAILTSAVCAYIFHQWFNDITTNSFSLGGRYVVSDGLGYYECANSLIEKGRFDYDWCDRRVIYPYLLAGFSSITENLAGTLILQGLTVTLCLYLAAKHLYRHLGLGSAILFTGFLLNYAASEVFATTTTENAGLMFGALGMAFLLSSAKMLDANNQGPASLAQKPISDAPFALILLGLGTISIALSARAGAMFCLPLLFCWSWLMLRRRFELRWHHFALLFLALVAGNITQVILLKASGATPGNSYGNFSLTLYGLSVGGKNWNQFFLDHPGLTFQSDAQASSTAYKMAFENIVTRPEKLFEGLIHNISIFLENGTVGYYRYGAFQSFASILWWTGLWPIVLYRRRALFSLIGLMSLGVVLTAPLLMEDAGSRVFAASATADFAQITIGCWWLLTIYLRFVEAPSFAQIKRLFFSSTFDVVANTDYERKAPYQTSKTFEQAMIALLVVIMAAPVCIKRPTPFDASYKCASGELAVTQLGKRSQGVIFSSNAGSTDFTHRLWVADRKRLQENVPAIMWWKDDLKSAQLTSIVSGTQINRVGGVYAFSEKDLTPYIGKIVNICINRSSTQKLFGLDYSRIESIEIAGDSN</sequence>
<accession>A0A8D4VPJ0</accession>
<reference evidence="2" key="1">
    <citation type="submission" date="2019-06" db="EMBL/GenBank/DDBJ databases">
        <title>Complete genome sequence of Methylogaea oryzae strain JCM16910.</title>
        <authorList>
            <person name="Asakawa S."/>
        </authorList>
    </citation>
    <scope>NUCLEOTIDE SEQUENCE</scope>
    <source>
        <strain evidence="2">E10</strain>
    </source>
</reference>
<feature type="transmembrane region" description="Helical" evidence="1">
    <location>
        <begin position="269"/>
        <end position="286"/>
    </location>
</feature>
<keyword evidence="3" id="KW-1185">Reference proteome</keyword>
<feature type="transmembrane region" description="Helical" evidence="1">
    <location>
        <begin position="337"/>
        <end position="370"/>
    </location>
</feature>
<feature type="transmembrane region" description="Helical" evidence="1">
    <location>
        <begin position="382"/>
        <end position="401"/>
    </location>
</feature>
<dbReference type="EMBL" id="AP019782">
    <property type="protein sequence ID" value="BBL71004.1"/>
    <property type="molecule type" value="Genomic_DNA"/>
</dbReference>
<feature type="transmembrane region" description="Helical" evidence="1">
    <location>
        <begin position="121"/>
        <end position="140"/>
    </location>
</feature>
<feature type="transmembrane region" description="Helical" evidence="1">
    <location>
        <begin position="540"/>
        <end position="560"/>
    </location>
</feature>
<feature type="transmembrane region" description="Helical" evidence="1">
    <location>
        <begin position="161"/>
        <end position="183"/>
    </location>
</feature>
<evidence type="ECO:0000313" key="2">
    <source>
        <dbReference type="EMBL" id="BBL71004.1"/>
    </source>
</evidence>
<keyword evidence="1" id="KW-1133">Transmembrane helix</keyword>
<dbReference type="KEGG" id="moz:MoryE10_16100"/>
<keyword evidence="1" id="KW-0472">Membrane</keyword>
<evidence type="ECO:0000313" key="3">
    <source>
        <dbReference type="Proteomes" id="UP000824988"/>
    </source>
</evidence>
<organism evidence="2 3">
    <name type="scientific">Methylogaea oryzae</name>
    <dbReference type="NCBI Taxonomy" id="1295382"/>
    <lineage>
        <taxon>Bacteria</taxon>
        <taxon>Pseudomonadati</taxon>
        <taxon>Pseudomonadota</taxon>
        <taxon>Gammaproteobacteria</taxon>
        <taxon>Methylococcales</taxon>
        <taxon>Methylococcaceae</taxon>
        <taxon>Methylogaea</taxon>
    </lineage>
</organism>
<name>A0A8D4VPJ0_9GAMM</name>
<protein>
    <submittedName>
        <fullName evidence="2">Uncharacterized protein</fullName>
    </submittedName>
</protein>